<evidence type="ECO:0000256" key="10">
    <source>
        <dbReference type="ARBA" id="ARBA00023296"/>
    </source>
</evidence>
<protein>
    <submittedName>
        <fullName evidence="11">Portal protein</fullName>
    </submittedName>
</protein>
<gene>
    <name evidence="11" type="ORF">CPT_Pasto_038</name>
</gene>
<dbReference type="Proteomes" id="UP000593603">
    <property type="component" value="Segment"/>
</dbReference>
<evidence type="ECO:0000256" key="8">
    <source>
        <dbReference type="ARBA" id="ARBA00023009"/>
    </source>
</evidence>
<evidence type="ECO:0000256" key="9">
    <source>
        <dbReference type="ARBA" id="ARBA00023219"/>
    </source>
</evidence>
<keyword evidence="9" id="KW-0231">Viral genome packaging</keyword>
<evidence type="ECO:0000256" key="2">
    <source>
        <dbReference type="ARBA" id="ARBA00004328"/>
    </source>
</evidence>
<name>A0A7S6R821_9CAUD</name>
<dbReference type="Pfam" id="PF12236">
    <property type="entry name" value="Head-tail_con"/>
    <property type="match status" value="1"/>
</dbReference>
<organism evidence="11 12">
    <name type="scientific">Rhizobium phage Pasto</name>
    <dbReference type="NCBI Taxonomy" id="2767575"/>
    <lineage>
        <taxon>Viruses</taxon>
        <taxon>Duplodnaviria</taxon>
        <taxon>Heunggongvirae</taxon>
        <taxon>Uroviricota</taxon>
        <taxon>Caudoviricetes</taxon>
        <taxon>Autographivirales</taxon>
        <taxon>Autographivirales incertae sedis</taxon>
        <taxon>Pastovirus</taxon>
        <taxon>Pastovirus pasto</taxon>
    </lineage>
</organism>
<evidence type="ECO:0000313" key="12">
    <source>
        <dbReference type="Proteomes" id="UP000593603"/>
    </source>
</evidence>
<evidence type="ECO:0000256" key="5">
    <source>
        <dbReference type="ARBA" id="ARBA00022612"/>
    </source>
</evidence>
<keyword evidence="6" id="KW-0946">Virion</keyword>
<evidence type="ECO:0000313" key="11">
    <source>
        <dbReference type="EMBL" id="QOV06112.1"/>
    </source>
</evidence>
<evidence type="ECO:0000256" key="7">
    <source>
        <dbReference type="ARBA" id="ARBA00022950"/>
    </source>
</evidence>
<dbReference type="InterPro" id="IPR020991">
    <property type="entry name" value="Connector_podovirus"/>
</dbReference>
<reference evidence="11 12" key="1">
    <citation type="submission" date="2020-07" db="EMBL/GenBank/DDBJ databases">
        <title>Complete genome sequence of Rhizobium japonicum phage Pasto.</title>
        <authorList>
            <person name="Manuel N.S."/>
            <person name="Ravindran A."/>
            <person name="Newkirk H."/>
            <person name="Gonzalez C."/>
            <person name="Young R."/>
            <person name="Liu M."/>
        </authorList>
    </citation>
    <scope>NUCLEOTIDE SEQUENCE [LARGE SCALE GENOMIC DNA]</scope>
</reference>
<comment type="function">
    <text evidence="1">Forms the portal vertex of the capsid. This portal plays critical roles in head assembly, genome packaging, neck/tail attachment, and genome ejection. The portal protein multimerizes as a single ring-shaped homododecamer arranged around a central channel.</text>
</comment>
<keyword evidence="4" id="KW-1162">Viral penetration into host cytoplasm</keyword>
<comment type="subcellular location">
    <subcellularLocation>
        <location evidence="2">Virion</location>
    </subcellularLocation>
</comment>
<dbReference type="EMBL" id="MT708545">
    <property type="protein sequence ID" value="QOV06112.1"/>
    <property type="molecule type" value="Genomic_DNA"/>
</dbReference>
<keyword evidence="8" id="KW-1171">Viral genome ejection through host cell envelope</keyword>
<keyword evidence="10" id="KW-1160">Virus entry into host cell</keyword>
<dbReference type="GO" id="GO:0099002">
    <property type="term" value="P:symbiont genome ejection through host cell envelope, short tail mechanism"/>
    <property type="evidence" value="ECO:0007669"/>
    <property type="project" value="UniProtKB-KW"/>
</dbReference>
<evidence type="ECO:0000256" key="6">
    <source>
        <dbReference type="ARBA" id="ARBA00022844"/>
    </source>
</evidence>
<keyword evidence="12" id="KW-1185">Reference proteome</keyword>
<evidence type="ECO:0000256" key="1">
    <source>
        <dbReference type="ARBA" id="ARBA00003421"/>
    </source>
</evidence>
<dbReference type="GO" id="GO:0044423">
    <property type="term" value="C:virion component"/>
    <property type="evidence" value="ECO:0007669"/>
    <property type="project" value="UniProtKB-KW"/>
</dbReference>
<proteinExistence type="predicted"/>
<keyword evidence="7" id="KW-0118">Viral capsid assembly</keyword>
<accession>A0A7S6R821</accession>
<keyword evidence="3" id="KW-1244">Viral short tail ejection system</keyword>
<evidence type="ECO:0000256" key="4">
    <source>
        <dbReference type="ARBA" id="ARBA00022595"/>
    </source>
</evidence>
<keyword evidence="5" id="KW-1188">Viral release from host cell</keyword>
<evidence type="ECO:0000256" key="3">
    <source>
        <dbReference type="ARBA" id="ARBA00022470"/>
    </source>
</evidence>
<sequence>MAGQAKARYQSLEADRRPYLDRGRQCAKLTIPSLLPDEGANGSTQFSTPEQSLGARGLNVVAAKLLMALFPPNAPYLKMEVDDLTAAEMTGQQGVKDEIDKAFAQFVRRIMTDFEGRALRSDLYEVFRLLVATGNATLYIPDDGRCRVYRLDKYVAKRDPAGNLLEWIAREMIAKAVLPDEVRNQIPETNAAGPVMDGGTQTTPSAENVELYTHVLLNEDGQYTVYQEVEGIIIPGSEGAYLKEELPFLVLRFNKVDGEDYGRSHIEEYLGDLAHLEALSKAIREFVAISARVIPMVNPNGLTSAKDLTEAKNGEPIVGNPEDVAFLQIERYNDFRVAKEMIDELSNRLAFAFLMNTAIQRPGERVTAEEIRYMARELEDTLGGTYSVQAVDLQLPLARVQIKSLERRGALPELPNEVATPKVVTGMDALGRGNDLTNLQQFRALIENTPAMERLNWGNYATRCANGLNVETEGLLISEEEFAAQQQQQMMQQMAMQLGPNAVNQLGGIAQKSMETPTDG</sequence>